<comment type="caution">
    <text evidence="1">The sequence shown here is derived from an EMBL/GenBank/DDBJ whole genome shotgun (WGS) entry which is preliminary data.</text>
</comment>
<organism evidence="1 2">
    <name type="scientific">Owenia fusiformis</name>
    <name type="common">Polychaete worm</name>
    <dbReference type="NCBI Taxonomy" id="6347"/>
    <lineage>
        <taxon>Eukaryota</taxon>
        <taxon>Metazoa</taxon>
        <taxon>Spiralia</taxon>
        <taxon>Lophotrochozoa</taxon>
        <taxon>Annelida</taxon>
        <taxon>Polychaeta</taxon>
        <taxon>Sedentaria</taxon>
        <taxon>Canalipalpata</taxon>
        <taxon>Sabellida</taxon>
        <taxon>Oweniida</taxon>
        <taxon>Oweniidae</taxon>
        <taxon>Owenia</taxon>
    </lineage>
</organism>
<keyword evidence="2" id="KW-1185">Reference proteome</keyword>
<name>A0A8S4N4L8_OWEFU</name>
<dbReference type="PANTHER" id="PTHR41161">
    <property type="entry name" value="PROTEIN NCBP2AS2"/>
    <property type="match status" value="1"/>
</dbReference>
<proteinExistence type="predicted"/>
<gene>
    <name evidence="1" type="ORF">OFUS_LOCUS3380</name>
</gene>
<dbReference type="OrthoDB" id="5950777at2759"/>
<sequence>MPWRSLMRYLVNNEQLIQKLAESYPIRRAAQLTAYFYHRSKSIGNDLKDSGAAQKLQDDANFYARQTENKLSNFKKTFTQDVTEGFKKLQDDIKKQQKK</sequence>
<evidence type="ECO:0000313" key="2">
    <source>
        <dbReference type="Proteomes" id="UP000749559"/>
    </source>
</evidence>
<protein>
    <submittedName>
        <fullName evidence="1">Uncharacterized protein</fullName>
    </submittedName>
</protein>
<reference evidence="1" key="1">
    <citation type="submission" date="2022-03" db="EMBL/GenBank/DDBJ databases">
        <authorList>
            <person name="Martin C."/>
        </authorList>
    </citation>
    <scope>NUCLEOTIDE SEQUENCE</scope>
</reference>
<dbReference type="EMBL" id="CAIIXF020000001">
    <property type="protein sequence ID" value="CAH1776178.1"/>
    <property type="molecule type" value="Genomic_DNA"/>
</dbReference>
<dbReference type="AlphaFoldDB" id="A0A8S4N4L8"/>
<dbReference type="Proteomes" id="UP000749559">
    <property type="component" value="Unassembled WGS sequence"/>
</dbReference>
<dbReference type="PANTHER" id="PTHR41161:SF1">
    <property type="entry name" value="PROTEIN NCBP2AS2"/>
    <property type="match status" value="1"/>
</dbReference>
<evidence type="ECO:0000313" key="1">
    <source>
        <dbReference type="EMBL" id="CAH1776178.1"/>
    </source>
</evidence>
<accession>A0A8S4N4L8</accession>
<dbReference type="InterPro" id="IPR042407">
    <property type="entry name" value="NCBP2-AS2"/>
</dbReference>